<sequence>MGRFKLEALFLLWLVAFGISTTNGQQAGTNCSDPRVRRSWEMYNASEKALYLEAVGIAMDKGYHMKFIQVHTETQSEYNAHRNCMFIYWHRMMLLGYENMLRSLDPKFRCLTLPYWDHVSSQARLSAGNCTTLQNCSPFVADSGGTLTGVTKSLNIYGTTIGTSSSTLCINQGPLSHFCGNNTPCASCITRTKGSGSPYPGSASFSSVYQQVFTYSSYDSFRGNVENGVHNIIHSTLGGVMGYLQSPADPIFYLHHGLVDLLQVIYLKCQLGAENVLLTADAKGSDPRWFSTCARRAGGYYTSADNITMRGYAYDGKTIVNVWQDPKNILYPFFKDLPYRYADYVDAKDLGNYSYTYAISGGLANMYKNCKASNTISSTDLNLTTTLVADEIMEPPRGHLCPVIEPGTSYDEKVKRWNIALYESARIVGYEEAAAREQVEMAMCQYQVDCLGGVVDYTQLFKTNFGVDGHPRCYTIMQYLDSGDRVIGIPKWKDITNRFLPCSKYAPRPKTAFEKAFAQYANGLGNVKIADDYTTTS</sequence>
<feature type="signal peptide" evidence="3">
    <location>
        <begin position="1"/>
        <end position="24"/>
    </location>
</feature>
<evidence type="ECO:0000256" key="2">
    <source>
        <dbReference type="ARBA" id="ARBA00023008"/>
    </source>
</evidence>
<dbReference type="HOGENOM" id="CLU_018031_2_1_1"/>
<feature type="domain" description="Tyrosinase copper-binding" evidence="5">
    <location>
        <begin position="249"/>
        <end position="260"/>
    </location>
</feature>
<dbReference type="PROSITE" id="PS00497">
    <property type="entry name" value="TYROSINASE_1"/>
    <property type="match status" value="1"/>
</dbReference>
<dbReference type="GO" id="GO:0016491">
    <property type="term" value="F:oxidoreductase activity"/>
    <property type="evidence" value="ECO:0007669"/>
    <property type="project" value="InterPro"/>
</dbReference>
<dbReference type="eggNOG" id="ENOG502RRW0">
    <property type="taxonomic scope" value="Eukaryota"/>
</dbReference>
<dbReference type="GO" id="GO:0046872">
    <property type="term" value="F:metal ion binding"/>
    <property type="evidence" value="ECO:0007669"/>
    <property type="project" value="UniProtKB-KW"/>
</dbReference>
<proteinExistence type="predicted"/>
<dbReference type="EMBL" id="DS566004">
    <property type="status" value="NOT_ANNOTATED_CDS"/>
    <property type="molecule type" value="Genomic_DNA"/>
</dbReference>
<dbReference type="InterPro" id="IPR050316">
    <property type="entry name" value="Tyrosinase/Hemocyanin"/>
</dbReference>
<keyword evidence="3" id="KW-0732">Signal</keyword>
<dbReference type="PROSITE" id="PS00498">
    <property type="entry name" value="TYROSINASE_2"/>
    <property type="match status" value="1"/>
</dbReference>
<evidence type="ECO:0000259" key="4">
    <source>
        <dbReference type="PROSITE" id="PS00497"/>
    </source>
</evidence>
<keyword evidence="2" id="KW-0186">Copper</keyword>
<evidence type="ECO:0000256" key="3">
    <source>
        <dbReference type="SAM" id="SignalP"/>
    </source>
</evidence>
<reference evidence="7" key="1">
    <citation type="journal article" date="2006" name="Science">
        <title>Phytophthora genome sequences uncover evolutionary origins and mechanisms of pathogenesis.</title>
        <authorList>
            <person name="Tyler B.M."/>
            <person name="Tripathy S."/>
            <person name="Zhang X."/>
            <person name="Dehal P."/>
            <person name="Jiang R.H."/>
            <person name="Aerts A."/>
            <person name="Arredondo F.D."/>
            <person name="Baxter L."/>
            <person name="Bensasson D."/>
            <person name="Beynon J.L."/>
            <person name="Chapman J."/>
            <person name="Damasceno C.M."/>
            <person name="Dorrance A.E."/>
            <person name="Dou D."/>
            <person name="Dickerman A.W."/>
            <person name="Dubchak I.L."/>
            <person name="Garbelotto M."/>
            <person name="Gijzen M."/>
            <person name="Gordon S.G."/>
            <person name="Govers F."/>
            <person name="Grunwald N.J."/>
            <person name="Huang W."/>
            <person name="Ivors K.L."/>
            <person name="Jones R.W."/>
            <person name="Kamoun S."/>
            <person name="Krampis K."/>
            <person name="Lamour K.H."/>
            <person name="Lee M.K."/>
            <person name="McDonald W.H."/>
            <person name="Medina M."/>
            <person name="Meijer H.J."/>
            <person name="Nordberg E.K."/>
            <person name="Maclean D.J."/>
            <person name="Ospina-Giraldo M.D."/>
            <person name="Morris P.F."/>
            <person name="Phuntumart V."/>
            <person name="Putnam N.H."/>
            <person name="Rash S."/>
            <person name="Rose J.K."/>
            <person name="Sakihama Y."/>
            <person name="Salamov A.A."/>
            <person name="Savidor A."/>
            <person name="Scheuring C.F."/>
            <person name="Smith B.M."/>
            <person name="Sobral B.W."/>
            <person name="Terry A."/>
            <person name="Torto-Alalibo T.A."/>
            <person name="Win J."/>
            <person name="Xu Z."/>
            <person name="Zhang H."/>
            <person name="Grigoriev I.V."/>
            <person name="Rokhsar D.S."/>
            <person name="Boore J.L."/>
        </authorList>
    </citation>
    <scope>NUCLEOTIDE SEQUENCE [LARGE SCALE GENOMIC DNA]</scope>
    <source>
        <strain evidence="7">Pr102</strain>
    </source>
</reference>
<evidence type="ECO:0000256" key="1">
    <source>
        <dbReference type="ARBA" id="ARBA00022723"/>
    </source>
</evidence>
<dbReference type="InParanoid" id="H3GFA7"/>
<dbReference type="PANTHER" id="PTHR11474:SF126">
    <property type="entry name" value="TYROSINASE-LIKE PROTEIN TYR-1-RELATED"/>
    <property type="match status" value="1"/>
</dbReference>
<dbReference type="Pfam" id="PF00264">
    <property type="entry name" value="Tyrosinase"/>
    <property type="match status" value="1"/>
</dbReference>
<name>H3GFA7_PHYRM</name>
<dbReference type="InterPro" id="IPR002227">
    <property type="entry name" value="Tyrosinase_Cu-bd"/>
</dbReference>
<protein>
    <recommendedName>
        <fullName evidence="4 5">Tyrosinase copper-binding domain-containing protein</fullName>
    </recommendedName>
</protein>
<dbReference type="EnsemblProtists" id="Phyra74374">
    <property type="protein sequence ID" value="Phyra74374"/>
    <property type="gene ID" value="Phyra74374"/>
</dbReference>
<dbReference type="VEuPathDB" id="FungiDB:KRP22_11268"/>
<accession>H3GFA7</accession>
<dbReference type="OMA" id="GFHQKFI"/>
<keyword evidence="7" id="KW-1185">Reference proteome</keyword>
<evidence type="ECO:0000259" key="5">
    <source>
        <dbReference type="PROSITE" id="PS00498"/>
    </source>
</evidence>
<feature type="chain" id="PRO_5003587362" description="Tyrosinase copper-binding domain-containing protein" evidence="3">
    <location>
        <begin position="25"/>
        <end position="537"/>
    </location>
</feature>
<keyword evidence="1" id="KW-0479">Metal-binding</keyword>
<dbReference type="Proteomes" id="UP000005238">
    <property type="component" value="Unassembled WGS sequence"/>
</dbReference>
<dbReference type="AlphaFoldDB" id="H3GFA7"/>
<dbReference type="SUPFAM" id="SSF48056">
    <property type="entry name" value="Di-copper centre-containing domain"/>
    <property type="match status" value="1"/>
</dbReference>
<feature type="domain" description="Tyrosinase copper-binding" evidence="4">
    <location>
        <begin position="81"/>
        <end position="98"/>
    </location>
</feature>
<organism evidence="6 7">
    <name type="scientific">Phytophthora ramorum</name>
    <name type="common">Sudden oak death agent</name>
    <dbReference type="NCBI Taxonomy" id="164328"/>
    <lineage>
        <taxon>Eukaryota</taxon>
        <taxon>Sar</taxon>
        <taxon>Stramenopiles</taxon>
        <taxon>Oomycota</taxon>
        <taxon>Peronosporomycetes</taxon>
        <taxon>Peronosporales</taxon>
        <taxon>Peronosporaceae</taxon>
        <taxon>Phytophthora</taxon>
    </lineage>
</organism>
<dbReference type="PANTHER" id="PTHR11474">
    <property type="entry name" value="TYROSINASE FAMILY MEMBER"/>
    <property type="match status" value="1"/>
</dbReference>
<reference evidence="6" key="2">
    <citation type="submission" date="2015-06" db="UniProtKB">
        <authorList>
            <consortium name="EnsemblProtists"/>
        </authorList>
    </citation>
    <scope>IDENTIFICATION</scope>
    <source>
        <strain evidence="6">Pr102</strain>
    </source>
</reference>
<evidence type="ECO:0000313" key="6">
    <source>
        <dbReference type="EnsemblProtists" id="Phyra74374"/>
    </source>
</evidence>
<dbReference type="InterPro" id="IPR008922">
    <property type="entry name" value="Di-copper_centre_dom_sf"/>
</dbReference>
<dbReference type="STRING" id="164328.H3GFA7"/>
<dbReference type="Gene3D" id="1.10.1280.10">
    <property type="entry name" value="Di-copper center containing domain from catechol oxidase"/>
    <property type="match status" value="1"/>
</dbReference>
<dbReference type="PRINTS" id="PR00092">
    <property type="entry name" value="TYROSINASE"/>
</dbReference>
<dbReference type="VEuPathDB" id="FungiDB:KRP23_1706"/>
<evidence type="ECO:0000313" key="7">
    <source>
        <dbReference type="Proteomes" id="UP000005238"/>
    </source>
</evidence>